<evidence type="ECO:0000256" key="6">
    <source>
        <dbReference type="ARBA" id="ARBA00023004"/>
    </source>
</evidence>
<keyword evidence="6" id="KW-0408">Iron</keyword>
<keyword evidence="3" id="KW-0479">Metal-binding</keyword>
<dbReference type="PANTHER" id="PTHR30468:SF10">
    <property type="entry name" value="TAUD_TFDA-LIKE DOMAIN-CONTAINING PROTEIN"/>
    <property type="match status" value="1"/>
</dbReference>
<evidence type="ECO:0000313" key="8">
    <source>
        <dbReference type="EMBL" id="CAH0055761.1"/>
    </source>
</evidence>
<comment type="cofactor">
    <cofactor evidence="1">
        <name>Fe(2+)</name>
        <dbReference type="ChEBI" id="CHEBI:29033"/>
    </cofactor>
</comment>
<dbReference type="InterPro" id="IPR003819">
    <property type="entry name" value="TauD/TfdA-like"/>
</dbReference>
<comment type="similarity">
    <text evidence="2">Belongs to the TfdA dioxygenase family.</text>
</comment>
<evidence type="ECO:0000256" key="2">
    <source>
        <dbReference type="ARBA" id="ARBA00005896"/>
    </source>
</evidence>
<evidence type="ECO:0000256" key="5">
    <source>
        <dbReference type="ARBA" id="ARBA00023002"/>
    </source>
</evidence>
<feature type="domain" description="TauD/TfdA-like" evidence="7">
    <location>
        <begin position="101"/>
        <end position="349"/>
    </location>
</feature>
<accession>A0A9P0ELJ4</accession>
<dbReference type="OrthoDB" id="10257314at2759"/>
<keyword evidence="9" id="KW-1185">Reference proteome</keyword>
<proteinExistence type="inferred from homology"/>
<sequence length="386" mass="43112">MAPPAADADTGLATTTVPVQAKLTTLRQSAIREPLKYSGSLDEYKSFDVTPAIGREFPEVQLTEILKDDTKIRDLAITGTFVKSLNAHGHRRGDYLTNIVVSQRGVVFFRSQDLIVPDQKALARKLGELSGKPETSKLHKHALSNSKRGIAVDDKGTLDDEISVISSEQTRKFYKERFSGFSKQFASKEWHSDVSFERVPSDYSILRIHTVPANEPGGDTLWASGYEAYERLSTIWQRFAEGLTATHHQPNVLEVVKKHGVELINGERGSPENTGLDFKASHPVVRTNPVTGWKSLYGLGAQVEKGWIDGVTEHESELIKAYFYDIVAKNHDIQVRFRWNAGDVAIWDNDYEGVRQGNRVVSIGEKPYYDPNSVSRREALSALAQK</sequence>
<dbReference type="InterPro" id="IPR042098">
    <property type="entry name" value="TauD-like_sf"/>
</dbReference>
<dbReference type="Proteomes" id="UP000775872">
    <property type="component" value="Unassembled WGS sequence"/>
</dbReference>
<dbReference type="Gene3D" id="3.60.130.10">
    <property type="entry name" value="Clavaminate synthase-like"/>
    <property type="match status" value="1"/>
</dbReference>
<evidence type="ECO:0000259" key="7">
    <source>
        <dbReference type="Pfam" id="PF02668"/>
    </source>
</evidence>
<protein>
    <recommendedName>
        <fullName evidence="7">TauD/TfdA-like domain-containing protein</fullName>
    </recommendedName>
</protein>
<keyword evidence="5" id="KW-0560">Oxidoreductase</keyword>
<evidence type="ECO:0000256" key="4">
    <source>
        <dbReference type="ARBA" id="ARBA00022964"/>
    </source>
</evidence>
<evidence type="ECO:0000313" key="9">
    <source>
        <dbReference type="Proteomes" id="UP000775872"/>
    </source>
</evidence>
<dbReference type="SUPFAM" id="SSF51197">
    <property type="entry name" value="Clavaminate synthase-like"/>
    <property type="match status" value="1"/>
</dbReference>
<dbReference type="AlphaFoldDB" id="A0A9P0ELJ4"/>
<name>A0A9P0ELJ4_9HYPO</name>
<dbReference type="InterPro" id="IPR051323">
    <property type="entry name" value="AtsK-like"/>
</dbReference>
<reference evidence="8" key="1">
    <citation type="submission" date="2021-10" db="EMBL/GenBank/DDBJ databases">
        <authorList>
            <person name="Piombo E."/>
        </authorList>
    </citation>
    <scope>NUCLEOTIDE SEQUENCE</scope>
</reference>
<dbReference type="Pfam" id="PF02668">
    <property type="entry name" value="TauD"/>
    <property type="match status" value="1"/>
</dbReference>
<evidence type="ECO:0000256" key="3">
    <source>
        <dbReference type="ARBA" id="ARBA00022723"/>
    </source>
</evidence>
<dbReference type="GO" id="GO:0046872">
    <property type="term" value="F:metal ion binding"/>
    <property type="evidence" value="ECO:0007669"/>
    <property type="project" value="UniProtKB-KW"/>
</dbReference>
<comment type="caution">
    <text evidence="8">The sequence shown here is derived from an EMBL/GenBank/DDBJ whole genome shotgun (WGS) entry which is preliminary data.</text>
</comment>
<dbReference type="EMBL" id="CABFOC020000060">
    <property type="protein sequence ID" value="CAH0055761.1"/>
    <property type="molecule type" value="Genomic_DNA"/>
</dbReference>
<organism evidence="8 9">
    <name type="scientific">Clonostachys solani</name>
    <dbReference type="NCBI Taxonomy" id="160281"/>
    <lineage>
        <taxon>Eukaryota</taxon>
        <taxon>Fungi</taxon>
        <taxon>Dikarya</taxon>
        <taxon>Ascomycota</taxon>
        <taxon>Pezizomycotina</taxon>
        <taxon>Sordariomycetes</taxon>
        <taxon>Hypocreomycetidae</taxon>
        <taxon>Hypocreales</taxon>
        <taxon>Bionectriaceae</taxon>
        <taxon>Clonostachys</taxon>
    </lineage>
</organism>
<evidence type="ECO:0000256" key="1">
    <source>
        <dbReference type="ARBA" id="ARBA00001954"/>
    </source>
</evidence>
<dbReference type="GO" id="GO:0005737">
    <property type="term" value="C:cytoplasm"/>
    <property type="evidence" value="ECO:0007669"/>
    <property type="project" value="TreeGrafter"/>
</dbReference>
<dbReference type="PANTHER" id="PTHR30468">
    <property type="entry name" value="ALPHA-KETOGLUTARATE-DEPENDENT SULFONATE DIOXYGENASE"/>
    <property type="match status" value="1"/>
</dbReference>
<keyword evidence="4" id="KW-0223">Dioxygenase</keyword>
<dbReference type="GO" id="GO:0016706">
    <property type="term" value="F:2-oxoglutarate-dependent dioxygenase activity"/>
    <property type="evidence" value="ECO:0007669"/>
    <property type="project" value="TreeGrafter"/>
</dbReference>
<gene>
    <name evidence="8" type="ORF">CSOL1703_00017956</name>
</gene>